<evidence type="ECO:0000313" key="2">
    <source>
        <dbReference type="Proteomes" id="UP000010799"/>
    </source>
</evidence>
<accession>L0EVH9</accession>
<reference evidence="1 2" key="1">
    <citation type="journal article" date="2012" name="Stand. Genomic Sci.">
        <title>Complete genome sequence of Liberibacter crescens BT-1.</title>
        <authorList>
            <person name="Leonard M.T."/>
            <person name="Fagen J.R."/>
            <person name="Davis-Richardson A.G."/>
            <person name="Davis M.J."/>
            <person name="Triplett E.W."/>
        </authorList>
    </citation>
    <scope>NUCLEOTIDE SEQUENCE [LARGE SCALE GENOMIC DNA]</scope>
    <source>
        <strain evidence="1 2">BT-1</strain>
    </source>
</reference>
<keyword evidence="2" id="KW-1185">Reference proteome</keyword>
<name>L0EVH9_LIBCB</name>
<gene>
    <name evidence="1" type="ordered locus">B488_06760</name>
</gene>
<evidence type="ECO:0000313" key="1">
    <source>
        <dbReference type="EMBL" id="AGA64668.1"/>
    </source>
</evidence>
<dbReference type="EMBL" id="CP003789">
    <property type="protein sequence ID" value="AGA64668.1"/>
    <property type="molecule type" value="Genomic_DNA"/>
</dbReference>
<dbReference type="KEGG" id="lcc:B488_06760"/>
<protein>
    <submittedName>
        <fullName evidence="1">Uncharacterized protein</fullName>
    </submittedName>
</protein>
<dbReference type="Proteomes" id="UP000010799">
    <property type="component" value="Chromosome"/>
</dbReference>
<dbReference type="HOGENOM" id="CLU_3185414_0_0_5"/>
<organism evidence="1 2">
    <name type="scientific">Liberibacter crescens (strain BT-1)</name>
    <dbReference type="NCBI Taxonomy" id="1215343"/>
    <lineage>
        <taxon>Bacteria</taxon>
        <taxon>Pseudomonadati</taxon>
        <taxon>Pseudomonadota</taxon>
        <taxon>Alphaproteobacteria</taxon>
        <taxon>Hyphomicrobiales</taxon>
        <taxon>Rhizobiaceae</taxon>
        <taxon>Liberibacter</taxon>
    </lineage>
</organism>
<dbReference type="PATRIC" id="fig|1215343.11.peg.694"/>
<sequence>MDSSALALAELGYVSFVPFSFFSHEPSRFLLYSRLASRLLYLAGLL</sequence>
<proteinExistence type="predicted"/>
<dbReference type="RefSeq" id="WP_015273095.1">
    <property type="nucleotide sequence ID" value="NC_019907.1"/>
</dbReference>
<dbReference type="AlphaFoldDB" id="L0EVH9"/>